<feature type="domain" description="RRM" evidence="3">
    <location>
        <begin position="137"/>
        <end position="218"/>
    </location>
</feature>
<sequence>MSQTRIRGKNKTIFKPKSLDLKNISGTSLAVDLVNLSPWKNPPLNSSTAICVEGYDTSLKEYPLRLALTKHFASCGEITQIYVPRDFKKKILKSVSFMWIKGEGAEDKALQLSGTDVGGWTVIVKPKPKHEPPSPITTISVEGYDTSLQKYLLELILEKHFDSCGEIRHVYVPTDYERGVLKSVAFLRIEGEGAEDKALQLSGTDVVGWTVIVKPSEIFYDNSSRAPATTPEASKIHRFRVTGYDASLPEIDIQMALCKHFSSCGEIWQVTVLSSTAFVSLRGERCVDKALELSGCNMGERTLVVNEPVVPQPELLKRKRVRHCTTTGYMPPGTWDKADADVYDE</sequence>
<dbReference type="InterPro" id="IPR000504">
    <property type="entry name" value="RRM_dom"/>
</dbReference>
<dbReference type="Proteomes" id="UP000694240">
    <property type="component" value="Chromosome 5"/>
</dbReference>
<accession>A0A8T2CNK3</accession>
<gene>
    <name evidence="4" type="ORF">ISN45_At05g002520</name>
</gene>
<evidence type="ECO:0000256" key="2">
    <source>
        <dbReference type="PROSITE-ProRule" id="PRU00176"/>
    </source>
</evidence>
<evidence type="ECO:0000259" key="3">
    <source>
        <dbReference type="PROSITE" id="PS50102"/>
    </source>
</evidence>
<organism evidence="4 5">
    <name type="scientific">Arabidopsis thaliana x Arabidopsis arenosa</name>
    <dbReference type="NCBI Taxonomy" id="1240361"/>
    <lineage>
        <taxon>Eukaryota</taxon>
        <taxon>Viridiplantae</taxon>
        <taxon>Streptophyta</taxon>
        <taxon>Embryophyta</taxon>
        <taxon>Tracheophyta</taxon>
        <taxon>Spermatophyta</taxon>
        <taxon>Magnoliopsida</taxon>
        <taxon>eudicotyledons</taxon>
        <taxon>Gunneridae</taxon>
        <taxon>Pentapetalae</taxon>
        <taxon>rosids</taxon>
        <taxon>malvids</taxon>
        <taxon>Brassicales</taxon>
        <taxon>Brassicaceae</taxon>
        <taxon>Camelineae</taxon>
        <taxon>Arabidopsis</taxon>
    </lineage>
</organism>
<dbReference type="FunFam" id="3.30.70.330:FF:001474">
    <property type="match status" value="3"/>
</dbReference>
<proteinExistence type="predicted"/>
<dbReference type="AlphaFoldDB" id="A0A8T2CNK3"/>
<protein>
    <submittedName>
        <fullName evidence="4">RNA-binding domain superfamily</fullName>
    </submittedName>
</protein>
<dbReference type="PANTHER" id="PTHR23236">
    <property type="entry name" value="EUKARYOTIC TRANSLATION INITIATION FACTOR 4B/4H"/>
    <property type="match status" value="1"/>
</dbReference>
<evidence type="ECO:0000313" key="4">
    <source>
        <dbReference type="EMBL" id="KAG7601027.1"/>
    </source>
</evidence>
<comment type="caution">
    <text evidence="4">The sequence shown here is derived from an EMBL/GenBank/DDBJ whole genome shotgun (WGS) entry which is preliminary data.</text>
</comment>
<keyword evidence="1 2" id="KW-0694">RNA-binding</keyword>
<dbReference type="GO" id="GO:0008143">
    <property type="term" value="F:poly(A) binding"/>
    <property type="evidence" value="ECO:0007669"/>
    <property type="project" value="TreeGrafter"/>
</dbReference>
<dbReference type="PANTHER" id="PTHR23236:SF103">
    <property type="entry name" value="RNA-BINDING (RRM_RBD_RNP MOTIFS) FAMILY PROTEIN"/>
    <property type="match status" value="1"/>
</dbReference>
<evidence type="ECO:0000256" key="1">
    <source>
        <dbReference type="ARBA" id="ARBA00022884"/>
    </source>
</evidence>
<dbReference type="EMBL" id="JAEFBK010000005">
    <property type="protein sequence ID" value="KAG7601027.1"/>
    <property type="molecule type" value="Genomic_DNA"/>
</dbReference>
<dbReference type="Pfam" id="PF14605">
    <property type="entry name" value="Nup35_RRM_2"/>
    <property type="match status" value="2"/>
</dbReference>
<evidence type="ECO:0000313" key="5">
    <source>
        <dbReference type="Proteomes" id="UP000694240"/>
    </source>
</evidence>
<reference evidence="4 5" key="1">
    <citation type="submission" date="2020-12" db="EMBL/GenBank/DDBJ databases">
        <title>Concerted genomic and epigenomic changes stabilize Arabidopsis allopolyploids.</title>
        <authorList>
            <person name="Chen Z."/>
        </authorList>
    </citation>
    <scope>NUCLEOTIDE SEQUENCE [LARGE SCALE GENOMIC DNA]</scope>
    <source>
        <strain evidence="4">Allo738</strain>
        <tissue evidence="4">Leaf</tissue>
    </source>
</reference>
<dbReference type="PROSITE" id="PS50102">
    <property type="entry name" value="RRM"/>
    <property type="match status" value="1"/>
</dbReference>
<name>A0A8T2CNK3_9BRAS</name>
<keyword evidence="5" id="KW-1185">Reference proteome</keyword>